<dbReference type="GO" id="GO:0003700">
    <property type="term" value="F:DNA-binding transcription factor activity"/>
    <property type="evidence" value="ECO:0007669"/>
    <property type="project" value="InterPro"/>
</dbReference>
<organism evidence="5 6">
    <name type="scientific">Enterococcus faecalis TX4248</name>
    <dbReference type="NCBI Taxonomy" id="749495"/>
    <lineage>
        <taxon>Bacteria</taxon>
        <taxon>Bacillati</taxon>
        <taxon>Bacillota</taxon>
        <taxon>Bacilli</taxon>
        <taxon>Lactobacillales</taxon>
        <taxon>Enterococcaceae</taxon>
        <taxon>Enterococcus</taxon>
    </lineage>
</organism>
<dbReference type="InterPro" id="IPR037923">
    <property type="entry name" value="HTH-like"/>
</dbReference>
<dbReference type="InterPro" id="IPR020449">
    <property type="entry name" value="Tscrpt_reg_AraC-type_HTH"/>
</dbReference>
<dbReference type="PANTHER" id="PTHR43280">
    <property type="entry name" value="ARAC-FAMILY TRANSCRIPTIONAL REGULATOR"/>
    <property type="match status" value="1"/>
</dbReference>
<dbReference type="PRINTS" id="PR00032">
    <property type="entry name" value="HTHARAC"/>
</dbReference>
<dbReference type="InterPro" id="IPR003313">
    <property type="entry name" value="AraC-bd"/>
</dbReference>
<feature type="domain" description="HTH araC/xylS-type" evidence="4">
    <location>
        <begin position="177"/>
        <end position="272"/>
    </location>
</feature>
<dbReference type="Proteomes" id="UP000004846">
    <property type="component" value="Unassembled WGS sequence"/>
</dbReference>
<dbReference type="Pfam" id="PF02311">
    <property type="entry name" value="AraC_binding"/>
    <property type="match status" value="1"/>
</dbReference>
<dbReference type="InterPro" id="IPR018060">
    <property type="entry name" value="HTH_AraC"/>
</dbReference>
<keyword evidence="3" id="KW-0804">Transcription</keyword>
<evidence type="ECO:0000313" key="6">
    <source>
        <dbReference type="Proteomes" id="UP000004846"/>
    </source>
</evidence>
<dbReference type="SUPFAM" id="SSF51215">
    <property type="entry name" value="Regulatory protein AraC"/>
    <property type="match status" value="1"/>
</dbReference>
<dbReference type="InterPro" id="IPR009057">
    <property type="entry name" value="Homeodomain-like_sf"/>
</dbReference>
<dbReference type="PROSITE" id="PS01124">
    <property type="entry name" value="HTH_ARAC_FAMILY_2"/>
    <property type="match status" value="1"/>
</dbReference>
<proteinExistence type="predicted"/>
<accession>A0A125W1J3</accession>
<reference evidence="5 6" key="1">
    <citation type="submission" date="2010-07" db="EMBL/GenBank/DDBJ databases">
        <authorList>
            <person name="Sid Ahmed O."/>
        </authorList>
    </citation>
    <scope>NUCLEOTIDE SEQUENCE [LARGE SCALE GENOMIC DNA]</scope>
    <source>
        <strain evidence="5 6">TX4248</strain>
    </source>
</reference>
<comment type="caution">
    <text evidence="5">The sequence shown here is derived from an EMBL/GenBank/DDBJ whole genome shotgun (WGS) entry which is preliminary data.</text>
</comment>
<dbReference type="GeneID" id="60893895"/>
<dbReference type="Gene3D" id="1.10.10.60">
    <property type="entry name" value="Homeodomain-like"/>
    <property type="match status" value="2"/>
</dbReference>
<evidence type="ECO:0000256" key="1">
    <source>
        <dbReference type="ARBA" id="ARBA00023015"/>
    </source>
</evidence>
<keyword evidence="1" id="KW-0805">Transcription regulation</keyword>
<dbReference type="InterPro" id="IPR014710">
    <property type="entry name" value="RmlC-like_jellyroll"/>
</dbReference>
<dbReference type="SUPFAM" id="SSF46689">
    <property type="entry name" value="Homeodomain-like"/>
    <property type="match status" value="2"/>
</dbReference>
<evidence type="ECO:0000313" key="5">
    <source>
        <dbReference type="EMBL" id="EFM81137.1"/>
    </source>
</evidence>
<keyword evidence="2" id="KW-0238">DNA-binding</keyword>
<dbReference type="SMART" id="SM00342">
    <property type="entry name" value="HTH_ARAC"/>
    <property type="match status" value="1"/>
</dbReference>
<evidence type="ECO:0000259" key="4">
    <source>
        <dbReference type="PROSITE" id="PS01124"/>
    </source>
</evidence>
<name>A0A125W1J3_ENTFL</name>
<dbReference type="PANTHER" id="PTHR43280:SF28">
    <property type="entry name" value="HTH-TYPE TRANSCRIPTIONAL ACTIVATOR RHAS"/>
    <property type="match status" value="1"/>
</dbReference>
<dbReference type="Gene3D" id="2.60.120.10">
    <property type="entry name" value="Jelly Rolls"/>
    <property type="match status" value="1"/>
</dbReference>
<gene>
    <name evidence="5" type="ORF">HMPREF9498_03076</name>
</gene>
<sequence length="272" mass="31533">MNYTNSRTFNPEILYAFDPWNEETHPYNCHHHEFLEISILLEGESEYIVQGQQYHATAGTVFLFNPRTEHGEQQKAGTYSHQLHIGISNLYLEGLARNVFPNKSALLDLSHLHGAFLEKAWQIVHELNHQEVESALQIKALVIELLVYILRSLAVDQENKIETRLSKTEKRKRNLVNHTIYYLETHHDEEITLEQLAEMLYVTPTYLSKTFKAATGVGPINYLIQIRLNHAKELLKNDSLSVKEVAKTVGYEDAYHFSKLFKKYYGKSPSQF</sequence>
<dbReference type="AlphaFoldDB" id="A0A125W1J3"/>
<dbReference type="RefSeq" id="WP_002357554.1">
    <property type="nucleotide sequence ID" value="NZ_GL454489.1"/>
</dbReference>
<dbReference type="HOGENOM" id="CLU_000445_88_6_9"/>
<protein>
    <submittedName>
        <fullName evidence="5">Transcriptional regulator, AraC family</fullName>
    </submittedName>
</protein>
<evidence type="ECO:0000256" key="3">
    <source>
        <dbReference type="ARBA" id="ARBA00023163"/>
    </source>
</evidence>
<evidence type="ECO:0000256" key="2">
    <source>
        <dbReference type="ARBA" id="ARBA00023125"/>
    </source>
</evidence>
<dbReference type="GO" id="GO:0043565">
    <property type="term" value="F:sequence-specific DNA binding"/>
    <property type="evidence" value="ECO:0007669"/>
    <property type="project" value="InterPro"/>
</dbReference>
<dbReference type="EMBL" id="AEBR01000110">
    <property type="protein sequence ID" value="EFM81137.1"/>
    <property type="molecule type" value="Genomic_DNA"/>
</dbReference>
<dbReference type="Pfam" id="PF12833">
    <property type="entry name" value="HTH_18"/>
    <property type="match status" value="1"/>
</dbReference>